<keyword evidence="1" id="KW-1185">Reference proteome</keyword>
<organism evidence="1 2">
    <name type="scientific">Parascaris univalens</name>
    <name type="common">Nematode worm</name>
    <dbReference type="NCBI Taxonomy" id="6257"/>
    <lineage>
        <taxon>Eukaryota</taxon>
        <taxon>Metazoa</taxon>
        <taxon>Ecdysozoa</taxon>
        <taxon>Nematoda</taxon>
        <taxon>Chromadorea</taxon>
        <taxon>Rhabditida</taxon>
        <taxon>Spirurina</taxon>
        <taxon>Ascaridomorpha</taxon>
        <taxon>Ascaridoidea</taxon>
        <taxon>Ascarididae</taxon>
        <taxon>Parascaris</taxon>
    </lineage>
</organism>
<sequence>FNIAYAAIEALKKLTVYSAASSFSASAISNAYFVSEIFFGLALSLGEISLPFFYHLTIFGGTFTSMLSCVSSPSETV</sequence>
<evidence type="ECO:0000313" key="1">
    <source>
        <dbReference type="Proteomes" id="UP000887569"/>
    </source>
</evidence>
<dbReference type="WBParaSite" id="PgR117X_g024_t01">
    <property type="protein sequence ID" value="PgR117X_g024_t01"/>
    <property type="gene ID" value="PgR117X_g024"/>
</dbReference>
<accession>A0A915CBU1</accession>
<name>A0A915CBU1_PARUN</name>
<protein>
    <submittedName>
        <fullName evidence="2">NADH dehydrogenase subunit 2</fullName>
    </submittedName>
</protein>
<proteinExistence type="predicted"/>
<dbReference type="AlphaFoldDB" id="A0A915CBU1"/>
<dbReference type="Proteomes" id="UP000887569">
    <property type="component" value="Unplaced"/>
</dbReference>
<evidence type="ECO:0000313" key="2">
    <source>
        <dbReference type="WBParaSite" id="PgR117X_g024_t01"/>
    </source>
</evidence>
<reference evidence="2" key="1">
    <citation type="submission" date="2022-11" db="UniProtKB">
        <authorList>
            <consortium name="WormBaseParasite"/>
        </authorList>
    </citation>
    <scope>IDENTIFICATION</scope>
</reference>